<feature type="domain" description="SAP" evidence="1">
    <location>
        <begin position="86"/>
        <end position="120"/>
    </location>
</feature>
<evidence type="ECO:0000259" key="1">
    <source>
        <dbReference type="PROSITE" id="PS50800"/>
    </source>
</evidence>
<dbReference type="Proteomes" id="UP001633002">
    <property type="component" value="Unassembled WGS sequence"/>
</dbReference>
<dbReference type="AlphaFoldDB" id="A0ABD3HAJ4"/>
<dbReference type="PROSITE" id="PS50800">
    <property type="entry name" value="SAP"/>
    <property type="match status" value="1"/>
</dbReference>
<evidence type="ECO:0000313" key="2">
    <source>
        <dbReference type="EMBL" id="KAL3688530.1"/>
    </source>
</evidence>
<protein>
    <recommendedName>
        <fullName evidence="1">SAP domain-containing protein</fullName>
    </recommendedName>
</protein>
<name>A0ABD3HAJ4_9MARC</name>
<gene>
    <name evidence="2" type="ORF">R1sor_014839</name>
</gene>
<evidence type="ECO:0000313" key="3">
    <source>
        <dbReference type="Proteomes" id="UP001633002"/>
    </source>
</evidence>
<organism evidence="2 3">
    <name type="scientific">Riccia sorocarpa</name>
    <dbReference type="NCBI Taxonomy" id="122646"/>
    <lineage>
        <taxon>Eukaryota</taxon>
        <taxon>Viridiplantae</taxon>
        <taxon>Streptophyta</taxon>
        <taxon>Embryophyta</taxon>
        <taxon>Marchantiophyta</taxon>
        <taxon>Marchantiopsida</taxon>
        <taxon>Marchantiidae</taxon>
        <taxon>Marchantiales</taxon>
        <taxon>Ricciaceae</taxon>
        <taxon>Riccia</taxon>
    </lineage>
</organism>
<dbReference type="EMBL" id="JBJQOH010000004">
    <property type="protein sequence ID" value="KAL3688530.1"/>
    <property type="molecule type" value="Genomic_DNA"/>
</dbReference>
<comment type="caution">
    <text evidence="2">The sequence shown here is derived from an EMBL/GenBank/DDBJ whole genome shotgun (WGS) entry which is preliminary data.</text>
</comment>
<reference evidence="2 3" key="1">
    <citation type="submission" date="2024-09" db="EMBL/GenBank/DDBJ databases">
        <title>Chromosome-scale assembly of Riccia sorocarpa.</title>
        <authorList>
            <person name="Paukszto L."/>
        </authorList>
    </citation>
    <scope>NUCLEOTIDE SEQUENCE [LARGE SCALE GENOMIC DNA]</scope>
    <source>
        <strain evidence="2">LP-2024</strain>
        <tissue evidence="2">Aerial parts of the thallus</tissue>
    </source>
</reference>
<sequence length="303" mass="34817">MTRPPRPKLISIPVVPLELQLTLLMVSGRSNWKRTMALLTLQPDCIIEEHKANLHQELLRKGTPLVVYVDCRFDSSRSGYHGTLPVINVSDDRLRDYCRDHGLPQSGAKLQLVQRVSVHLNLPETGGTTEIQRQRPLKYPELASNDIAYKLKSWIYMCAKNAAVRTLPGNRKCVICMENWTVETQTKYPAGGKTHKAVKDFLRKYITETKMKLYIRARENFISETFHSVINKFATKRIHFDSSHTARLACAALDWNENIRREVRAVYNGTSNDTAVRRRARTNRVLVDRTSVWKSQLASRVFV</sequence>
<keyword evidence="3" id="KW-1185">Reference proteome</keyword>
<dbReference type="InterPro" id="IPR003034">
    <property type="entry name" value="SAP_dom"/>
</dbReference>
<accession>A0ABD3HAJ4</accession>
<proteinExistence type="predicted"/>